<comment type="caution">
    <text evidence="1">The sequence shown here is derived from an EMBL/GenBank/DDBJ whole genome shotgun (WGS) entry which is preliminary data.</text>
</comment>
<organism evidence="1">
    <name type="scientific">marine sediment metagenome</name>
    <dbReference type="NCBI Taxonomy" id="412755"/>
    <lineage>
        <taxon>unclassified sequences</taxon>
        <taxon>metagenomes</taxon>
        <taxon>ecological metagenomes</taxon>
    </lineage>
</organism>
<dbReference type="EMBL" id="BARV01007944">
    <property type="protein sequence ID" value="GAI14715.1"/>
    <property type="molecule type" value="Genomic_DNA"/>
</dbReference>
<protein>
    <submittedName>
        <fullName evidence="1">Uncharacterized protein</fullName>
    </submittedName>
</protein>
<name>X1MJ23_9ZZZZ</name>
<dbReference type="AlphaFoldDB" id="X1MJ23"/>
<proteinExistence type="predicted"/>
<gene>
    <name evidence="1" type="ORF">S06H3_16088</name>
</gene>
<evidence type="ECO:0000313" key="1">
    <source>
        <dbReference type="EMBL" id="GAI14715.1"/>
    </source>
</evidence>
<accession>X1MJ23</accession>
<feature type="non-terminal residue" evidence="1">
    <location>
        <position position="1"/>
    </location>
</feature>
<reference evidence="1" key="1">
    <citation type="journal article" date="2014" name="Front. Microbiol.">
        <title>High frequency of phylogenetically diverse reductive dehalogenase-homologous genes in deep subseafloor sedimentary metagenomes.</title>
        <authorList>
            <person name="Kawai M."/>
            <person name="Futagami T."/>
            <person name="Toyoda A."/>
            <person name="Takaki Y."/>
            <person name="Nishi S."/>
            <person name="Hori S."/>
            <person name="Arai W."/>
            <person name="Tsubouchi T."/>
            <person name="Morono Y."/>
            <person name="Uchiyama I."/>
            <person name="Ito T."/>
            <person name="Fujiyama A."/>
            <person name="Inagaki F."/>
            <person name="Takami H."/>
        </authorList>
    </citation>
    <scope>NUCLEOTIDE SEQUENCE</scope>
    <source>
        <strain evidence="1">Expedition CK06-06</strain>
    </source>
</reference>
<sequence>GNEAWFSGIASSTSTTWDGHRLLIHVKDGGTPGNDGDEFELHWDIQPSYYTYGVTEGNLVVHSSGD</sequence>